<keyword evidence="2" id="KW-0902">Two-component regulatory system</keyword>
<evidence type="ECO:0000259" key="4">
    <source>
        <dbReference type="PROSITE" id="PS50110"/>
    </source>
</evidence>
<dbReference type="Proteomes" id="UP000241074">
    <property type="component" value="Chromosome"/>
</dbReference>
<dbReference type="GO" id="GO:0043565">
    <property type="term" value="F:sequence-specific DNA binding"/>
    <property type="evidence" value="ECO:0007669"/>
    <property type="project" value="InterPro"/>
</dbReference>
<dbReference type="AlphaFoldDB" id="A0A2P1PR24"/>
<feature type="domain" description="Response regulatory" evidence="4">
    <location>
        <begin position="3"/>
        <end position="117"/>
    </location>
</feature>
<reference evidence="5 6" key="1">
    <citation type="submission" date="2018-03" db="EMBL/GenBank/DDBJ databases">
        <title>Ahniella affigens gen. nov., sp. nov., a gammaproteobacterium isolated from sandy soil near a stream.</title>
        <authorList>
            <person name="Ko Y."/>
            <person name="Kim J.-H."/>
        </authorList>
    </citation>
    <scope>NUCLEOTIDE SEQUENCE [LARGE SCALE GENOMIC DNA]</scope>
    <source>
        <strain evidence="5 6">D13</strain>
    </source>
</reference>
<dbReference type="InterPro" id="IPR050595">
    <property type="entry name" value="Bact_response_regulator"/>
</dbReference>
<dbReference type="SUPFAM" id="SSF46689">
    <property type="entry name" value="Homeodomain-like"/>
    <property type="match status" value="1"/>
</dbReference>
<dbReference type="OrthoDB" id="9802426at2"/>
<protein>
    <submittedName>
        <fullName evidence="5">Two-component system response regulator</fullName>
    </submittedName>
</protein>
<proteinExistence type="predicted"/>
<dbReference type="Pfam" id="PF00072">
    <property type="entry name" value="Response_reg"/>
    <property type="match status" value="1"/>
</dbReference>
<dbReference type="PROSITE" id="PS50110">
    <property type="entry name" value="RESPONSE_REGULATORY"/>
    <property type="match status" value="1"/>
</dbReference>
<dbReference type="PANTHER" id="PTHR44591">
    <property type="entry name" value="STRESS RESPONSE REGULATOR PROTEIN 1"/>
    <property type="match status" value="1"/>
</dbReference>
<keyword evidence="1 3" id="KW-0597">Phosphoprotein</keyword>
<dbReference type="InterPro" id="IPR009057">
    <property type="entry name" value="Homeodomain-like_sf"/>
</dbReference>
<dbReference type="SUPFAM" id="SSF52172">
    <property type="entry name" value="CheY-like"/>
    <property type="match status" value="1"/>
</dbReference>
<dbReference type="KEGG" id="xba:C7S18_08800"/>
<dbReference type="Gene3D" id="3.40.50.2300">
    <property type="match status" value="1"/>
</dbReference>
<evidence type="ECO:0000313" key="5">
    <source>
        <dbReference type="EMBL" id="AVP97284.1"/>
    </source>
</evidence>
<gene>
    <name evidence="5" type="ORF">C7S18_08800</name>
</gene>
<dbReference type="Pfam" id="PF02954">
    <property type="entry name" value="HTH_8"/>
    <property type="match status" value="1"/>
</dbReference>
<dbReference type="Gene3D" id="1.10.10.60">
    <property type="entry name" value="Homeodomain-like"/>
    <property type="match status" value="1"/>
</dbReference>
<dbReference type="SMART" id="SM00448">
    <property type="entry name" value="REC"/>
    <property type="match status" value="1"/>
</dbReference>
<dbReference type="InterPro" id="IPR002197">
    <property type="entry name" value="HTH_Fis"/>
</dbReference>
<dbReference type="PANTHER" id="PTHR44591:SF14">
    <property type="entry name" value="PROTEIN PILG"/>
    <property type="match status" value="1"/>
</dbReference>
<evidence type="ECO:0000256" key="1">
    <source>
        <dbReference type="ARBA" id="ARBA00022553"/>
    </source>
</evidence>
<dbReference type="InterPro" id="IPR011006">
    <property type="entry name" value="CheY-like_superfamily"/>
</dbReference>
<evidence type="ECO:0000313" key="6">
    <source>
        <dbReference type="Proteomes" id="UP000241074"/>
    </source>
</evidence>
<sequence>MKRGLLIDDDALYLRTLKRSLERRDFVVTTASTGDEALAMARAGQPEFVLLDLKLLSESGLDLIKPLRAACPDAYIVLVTGYASIATAVEAMKRGADHYLAKPVTANAIARALLGETIEPDALDPAMTPLSRVEWEHIQQAMVDTDGNVSAAARLLGMHRRTLQRKLAKRPISSNQES</sequence>
<organism evidence="5 6">
    <name type="scientific">Ahniella affigens</name>
    <dbReference type="NCBI Taxonomy" id="2021234"/>
    <lineage>
        <taxon>Bacteria</taxon>
        <taxon>Pseudomonadati</taxon>
        <taxon>Pseudomonadota</taxon>
        <taxon>Gammaproteobacteria</taxon>
        <taxon>Lysobacterales</taxon>
        <taxon>Rhodanobacteraceae</taxon>
        <taxon>Ahniella</taxon>
    </lineage>
</organism>
<feature type="modified residue" description="4-aspartylphosphate" evidence="3">
    <location>
        <position position="52"/>
    </location>
</feature>
<dbReference type="InterPro" id="IPR001789">
    <property type="entry name" value="Sig_transdc_resp-reg_receiver"/>
</dbReference>
<name>A0A2P1PR24_9GAMM</name>
<reference evidence="5 6" key="2">
    <citation type="submission" date="2018-03" db="EMBL/GenBank/DDBJ databases">
        <authorList>
            <person name="Keele B.F."/>
        </authorList>
    </citation>
    <scope>NUCLEOTIDE SEQUENCE [LARGE SCALE GENOMIC DNA]</scope>
    <source>
        <strain evidence="5 6">D13</strain>
    </source>
</reference>
<dbReference type="PRINTS" id="PR01590">
    <property type="entry name" value="HTHFIS"/>
</dbReference>
<accession>A0A2P1PR24</accession>
<dbReference type="GO" id="GO:0000160">
    <property type="term" value="P:phosphorelay signal transduction system"/>
    <property type="evidence" value="ECO:0007669"/>
    <property type="project" value="UniProtKB-KW"/>
</dbReference>
<keyword evidence="6" id="KW-1185">Reference proteome</keyword>
<dbReference type="EMBL" id="CP027860">
    <property type="protein sequence ID" value="AVP97284.1"/>
    <property type="molecule type" value="Genomic_DNA"/>
</dbReference>
<evidence type="ECO:0000256" key="2">
    <source>
        <dbReference type="ARBA" id="ARBA00023012"/>
    </source>
</evidence>
<dbReference type="CDD" id="cd17563">
    <property type="entry name" value="REC_RegA-like"/>
    <property type="match status" value="1"/>
</dbReference>
<dbReference type="RefSeq" id="WP_106891208.1">
    <property type="nucleotide sequence ID" value="NZ_CP027860.1"/>
</dbReference>
<evidence type="ECO:0000256" key="3">
    <source>
        <dbReference type="PROSITE-ProRule" id="PRU00169"/>
    </source>
</evidence>